<comment type="caution">
    <text evidence="1">The sequence shown here is derived from an EMBL/GenBank/DDBJ whole genome shotgun (WGS) entry which is preliminary data.</text>
</comment>
<accession>A0A845M6Z1</accession>
<gene>
    <name evidence="1" type="ORF">GQE99_20295</name>
</gene>
<protein>
    <submittedName>
        <fullName evidence="1">Thiamine pyrophosphate-binding protein</fullName>
    </submittedName>
</protein>
<name>A0A845M6Z1_9RHOB</name>
<dbReference type="Proteomes" id="UP000467322">
    <property type="component" value="Unassembled WGS sequence"/>
</dbReference>
<evidence type="ECO:0000313" key="2">
    <source>
        <dbReference type="Proteomes" id="UP000467322"/>
    </source>
</evidence>
<feature type="non-terminal residue" evidence="1">
    <location>
        <position position="63"/>
    </location>
</feature>
<proteinExistence type="predicted"/>
<keyword evidence="2" id="KW-1185">Reference proteome</keyword>
<reference evidence="1 2" key="1">
    <citation type="submission" date="2019-12" db="EMBL/GenBank/DDBJ databases">
        <title>Maritimibacter sp. nov. sp. isolated from sea sand.</title>
        <authorList>
            <person name="Kim J."/>
            <person name="Jeong S.E."/>
            <person name="Jung H.S."/>
            <person name="Jeon C.O."/>
        </authorList>
    </citation>
    <scope>NUCLEOTIDE SEQUENCE [LARGE SCALE GENOMIC DNA]</scope>
    <source>
        <strain evidence="1 2">DP07</strain>
    </source>
</reference>
<evidence type="ECO:0000313" key="1">
    <source>
        <dbReference type="EMBL" id="MZR15366.1"/>
    </source>
</evidence>
<dbReference type="EMBL" id="WTUX01000048">
    <property type="protein sequence ID" value="MZR15366.1"/>
    <property type="molecule type" value="Genomic_DNA"/>
</dbReference>
<dbReference type="AlphaFoldDB" id="A0A845M6Z1"/>
<organism evidence="1 2">
    <name type="scientific">Maritimibacter harenae</name>
    <dbReference type="NCBI Taxonomy" id="2606218"/>
    <lineage>
        <taxon>Bacteria</taxon>
        <taxon>Pseudomonadati</taxon>
        <taxon>Pseudomonadota</taxon>
        <taxon>Alphaproteobacteria</taxon>
        <taxon>Rhodobacterales</taxon>
        <taxon>Roseobacteraceae</taxon>
        <taxon>Maritimibacter</taxon>
    </lineage>
</organism>
<sequence length="63" mass="6990">MRDEIDRPVPCETTDVYGSDAIALMMRELGTPYVALNPGSSFRGLHDSIVNHLGNRDPKMLLC</sequence>